<feature type="transmembrane region" description="Helical" evidence="7">
    <location>
        <begin position="6"/>
        <end position="25"/>
    </location>
</feature>
<dbReference type="OrthoDB" id="1494613at2"/>
<sequence>MTGALIYACVGAVLFVCGVAGLILLPHLLRKILAFNIMGSGVFLMLVGLGQHDNVPDPIPQAMVLTGIVVAVAATALALAFVRRLLYLTSKAQLVVSSKSLAQTEEKLITGEGKSEGNREGDSFT</sequence>
<dbReference type="Pfam" id="PF00420">
    <property type="entry name" value="Oxidored_q2"/>
    <property type="match status" value="1"/>
</dbReference>
<keyword evidence="3" id="KW-1003">Cell membrane</keyword>
<dbReference type="PANTHER" id="PTHR34583">
    <property type="entry name" value="ANTIPORTER SUBUNIT MNHC2-RELATED"/>
    <property type="match status" value="1"/>
</dbReference>
<accession>A0A5D3Y9Q3</accession>
<evidence type="ECO:0000313" key="9">
    <source>
        <dbReference type="Proteomes" id="UP000324176"/>
    </source>
</evidence>
<dbReference type="InterPro" id="IPR039428">
    <property type="entry name" value="NUOK/Mnh_C1-like"/>
</dbReference>
<keyword evidence="6 7" id="KW-0472">Membrane</keyword>
<evidence type="ECO:0000256" key="2">
    <source>
        <dbReference type="ARBA" id="ARBA00010388"/>
    </source>
</evidence>
<evidence type="ECO:0000256" key="6">
    <source>
        <dbReference type="ARBA" id="ARBA00023136"/>
    </source>
</evidence>
<dbReference type="RefSeq" id="WP_082110300.1">
    <property type="nucleotide sequence ID" value="NZ_CBDIPD010000027.1"/>
</dbReference>
<evidence type="ECO:0000256" key="4">
    <source>
        <dbReference type="ARBA" id="ARBA00022692"/>
    </source>
</evidence>
<dbReference type="PANTHER" id="PTHR34583:SF2">
    <property type="entry name" value="ANTIPORTER SUBUNIT MNHC2-RELATED"/>
    <property type="match status" value="1"/>
</dbReference>
<proteinExistence type="inferred from homology"/>
<evidence type="ECO:0000256" key="5">
    <source>
        <dbReference type="ARBA" id="ARBA00022989"/>
    </source>
</evidence>
<keyword evidence="5 7" id="KW-1133">Transmembrane helix</keyword>
<dbReference type="Gene3D" id="1.10.287.3510">
    <property type="match status" value="1"/>
</dbReference>
<organism evidence="8 9">
    <name type="scientific">Nitrosomonas communis</name>
    <dbReference type="NCBI Taxonomy" id="44574"/>
    <lineage>
        <taxon>Bacteria</taxon>
        <taxon>Pseudomonadati</taxon>
        <taxon>Pseudomonadota</taxon>
        <taxon>Betaproteobacteria</taxon>
        <taxon>Nitrosomonadales</taxon>
        <taxon>Nitrosomonadaceae</taxon>
        <taxon>Nitrosomonas</taxon>
    </lineage>
</organism>
<dbReference type="AlphaFoldDB" id="A0A5D3Y9Q3"/>
<gene>
    <name evidence="8" type="ORF">BCL69_10969</name>
</gene>
<dbReference type="GO" id="GO:0005886">
    <property type="term" value="C:plasma membrane"/>
    <property type="evidence" value="ECO:0007669"/>
    <property type="project" value="UniProtKB-SubCell"/>
</dbReference>
<reference evidence="8 9" key="1">
    <citation type="submission" date="2019-07" db="EMBL/GenBank/DDBJ databases">
        <title>Active sludge and wastewater microbial communities from Klosterneuburg, Austria.</title>
        <authorList>
            <person name="Wagner M."/>
        </authorList>
    </citation>
    <scope>NUCLEOTIDE SEQUENCE [LARGE SCALE GENOMIC DNA]</scope>
    <source>
        <strain evidence="8 9">Nm2</strain>
    </source>
</reference>
<evidence type="ECO:0000256" key="7">
    <source>
        <dbReference type="SAM" id="Phobius"/>
    </source>
</evidence>
<feature type="transmembrane region" description="Helical" evidence="7">
    <location>
        <begin position="32"/>
        <end position="50"/>
    </location>
</feature>
<protein>
    <submittedName>
        <fullName evidence="8">Multicomponent Na+:H+ antiporter subunit C</fullName>
    </submittedName>
</protein>
<dbReference type="Proteomes" id="UP000324176">
    <property type="component" value="Unassembled WGS sequence"/>
</dbReference>
<evidence type="ECO:0000256" key="1">
    <source>
        <dbReference type="ARBA" id="ARBA00004651"/>
    </source>
</evidence>
<feature type="transmembrane region" description="Helical" evidence="7">
    <location>
        <begin position="62"/>
        <end position="82"/>
    </location>
</feature>
<dbReference type="EMBL" id="VNHT01000096">
    <property type="protein sequence ID" value="TYP73014.1"/>
    <property type="molecule type" value="Genomic_DNA"/>
</dbReference>
<evidence type="ECO:0000256" key="3">
    <source>
        <dbReference type="ARBA" id="ARBA00022475"/>
    </source>
</evidence>
<comment type="caution">
    <text evidence="8">The sequence shown here is derived from an EMBL/GenBank/DDBJ whole genome shotgun (WGS) entry which is preliminary data.</text>
</comment>
<evidence type="ECO:0000313" key="8">
    <source>
        <dbReference type="EMBL" id="TYP73014.1"/>
    </source>
</evidence>
<name>A0A5D3Y9Q3_9PROT</name>
<comment type="similarity">
    <text evidence="2">Belongs to the CPA3 antiporters (TC 2.A.63) subunit C family.</text>
</comment>
<keyword evidence="4 7" id="KW-0812">Transmembrane</keyword>
<dbReference type="InterPro" id="IPR050601">
    <property type="entry name" value="CPA3_antiporter_subunitC"/>
</dbReference>
<comment type="subcellular location">
    <subcellularLocation>
        <location evidence="1">Cell membrane</location>
        <topology evidence="1">Multi-pass membrane protein</topology>
    </subcellularLocation>
</comment>